<dbReference type="PANTHER" id="PTHR38009">
    <property type="entry name" value="CONSERVED HYPOTHETICAL PHAGE TAIL PROTEIN"/>
    <property type="match status" value="1"/>
</dbReference>
<keyword evidence="2" id="KW-1185">Reference proteome</keyword>
<name>A0A1Z4LKA5_9CYAN</name>
<gene>
    <name evidence="1" type="ORF">NIES267_10050</name>
</gene>
<proteinExistence type="predicted"/>
<dbReference type="Proteomes" id="UP000218418">
    <property type="component" value="Chromosome"/>
</dbReference>
<evidence type="ECO:0000313" key="2">
    <source>
        <dbReference type="Proteomes" id="UP000218418"/>
    </source>
</evidence>
<dbReference type="InterPro" id="IPR011747">
    <property type="entry name" value="CHP02241"/>
</dbReference>
<evidence type="ECO:0000313" key="1">
    <source>
        <dbReference type="EMBL" id="BAY81528.1"/>
    </source>
</evidence>
<dbReference type="PANTHER" id="PTHR38009:SF1">
    <property type="entry name" value="CONSERVED HYPOTHETICAL PHAGE TAIL PROTEIN"/>
    <property type="match status" value="1"/>
</dbReference>
<dbReference type="GO" id="GO:0005198">
    <property type="term" value="F:structural molecule activity"/>
    <property type="evidence" value="ECO:0007669"/>
    <property type="project" value="InterPro"/>
</dbReference>
<dbReference type="EMBL" id="AP018227">
    <property type="protein sequence ID" value="BAY81528.1"/>
    <property type="molecule type" value="Genomic_DNA"/>
</dbReference>
<protein>
    <submittedName>
        <fullName evidence="1">Conserved hypothetical phage tail protein</fullName>
    </submittedName>
</protein>
<dbReference type="Pfam" id="PF06841">
    <property type="entry name" value="Phage_T4_gp19"/>
    <property type="match status" value="1"/>
</dbReference>
<reference evidence="1 2" key="1">
    <citation type="submission" date="2017-06" db="EMBL/GenBank/DDBJ databases">
        <title>Genome sequencing of cyanobaciteial culture collection at National Institute for Environmental Studies (NIES).</title>
        <authorList>
            <person name="Hirose Y."/>
            <person name="Shimura Y."/>
            <person name="Fujisawa T."/>
            <person name="Nakamura Y."/>
            <person name="Kawachi M."/>
        </authorList>
    </citation>
    <scope>NUCLEOTIDE SEQUENCE [LARGE SCALE GENOMIC DNA]</scope>
    <source>
        <strain evidence="1 2">NIES-267</strain>
    </source>
</reference>
<dbReference type="InterPro" id="IPR010667">
    <property type="entry name" value="Phage_T4_Gp19"/>
</dbReference>
<dbReference type="AlphaFoldDB" id="A0A1Z4LKA5"/>
<organism evidence="1 2">
    <name type="scientific">Calothrix parasitica NIES-267</name>
    <dbReference type="NCBI Taxonomy" id="1973488"/>
    <lineage>
        <taxon>Bacteria</taxon>
        <taxon>Bacillati</taxon>
        <taxon>Cyanobacteriota</taxon>
        <taxon>Cyanophyceae</taxon>
        <taxon>Nostocales</taxon>
        <taxon>Calotrichaceae</taxon>
        <taxon>Calothrix</taxon>
    </lineage>
</organism>
<sequence>MGNLFSHSLLLLNLYPLLLKMPNAINNFPEILTNSRFYIELSLDGSENPVDAYFTECKGFKHTQEVIEVCEVTPQRWGKAKHGQVVRTKVPGNIKTNNITLRRGMTKSQTIWKWFNAVQTGNWREQRRDGSFSIYDQAGEVKAIFDFFNAWPTNYIASDLDASSTDLAIEEIEIAVEIFNRKL</sequence>
<accession>A0A1Z4LKA5</accession>
<dbReference type="NCBIfam" id="TIGR02241">
    <property type="entry name" value="conserved hypothetical phage tail region protein"/>
    <property type="match status" value="1"/>
</dbReference>